<keyword evidence="3" id="KW-1185">Reference proteome</keyword>
<keyword evidence="1" id="KW-0812">Transmembrane</keyword>
<dbReference type="InterPro" id="IPR031347">
    <property type="entry name" value="AmpE"/>
</dbReference>
<reference evidence="2 3" key="1">
    <citation type="journal article" date="2018" name="ISME J.">
        <title>Endosymbiont genomes yield clues of tubeworm success.</title>
        <authorList>
            <person name="Li Y."/>
            <person name="Liles M.R."/>
            <person name="Halanych K.M."/>
        </authorList>
    </citation>
    <scope>NUCLEOTIDE SEQUENCE [LARGE SCALE GENOMIC DNA]</scope>
    <source>
        <strain evidence="2">A1464</strain>
    </source>
</reference>
<sequence length="282" mass="31770">MALICILIGIIFERVSDILENLRNFDWFDNYSRWLLKTLPGLSSQHQSSILILLLPIMLSVIILQIWFDGKLLGLIDLIFGLVIFAFCLGPKDLNRQINRYLDARENGNEADADTEASAIMQREPPSDPDQQIVEVMRSILHESNDRFFAVIFWFVLLGPFGALLYRLTSYTMRSTTSATLANAARQFQAMLAWAPAHMVAMGYALTGNYEGAKKEFYGKNKQDDLYDCNYHTLITAGQGALKDCAPGEETSCIRSARGLVLRTLVVWLAFIAILTLIGWMS</sequence>
<accession>A0A370D996</accession>
<feature type="transmembrane region" description="Helical" evidence="1">
    <location>
        <begin position="188"/>
        <end position="207"/>
    </location>
</feature>
<keyword evidence="1" id="KW-0472">Membrane</keyword>
<keyword evidence="1" id="KW-1133">Transmembrane helix</keyword>
<dbReference type="InterPro" id="IPR052966">
    <property type="entry name" value="Beta-lactamase_Reg"/>
</dbReference>
<gene>
    <name evidence="2" type="ORF">DIZ80_15495</name>
</gene>
<dbReference type="AlphaFoldDB" id="A0A370D996"/>
<feature type="transmembrane region" description="Helical" evidence="1">
    <location>
        <begin position="260"/>
        <end position="281"/>
    </location>
</feature>
<protein>
    <recommendedName>
        <fullName evidence="4">Regulatory signaling modulator protein AmpE</fullName>
    </recommendedName>
</protein>
<dbReference type="GO" id="GO:0009236">
    <property type="term" value="P:cobalamin biosynthetic process"/>
    <property type="evidence" value="ECO:0007669"/>
    <property type="project" value="UniProtKB-UniPathway"/>
</dbReference>
<dbReference type="GO" id="GO:0046677">
    <property type="term" value="P:response to antibiotic"/>
    <property type="evidence" value="ECO:0007669"/>
    <property type="project" value="TreeGrafter"/>
</dbReference>
<feature type="transmembrane region" description="Helical" evidence="1">
    <location>
        <begin position="74"/>
        <end position="90"/>
    </location>
</feature>
<comment type="caution">
    <text evidence="2">The sequence shown here is derived from an EMBL/GenBank/DDBJ whole genome shotgun (WGS) entry which is preliminary data.</text>
</comment>
<evidence type="ECO:0000313" key="2">
    <source>
        <dbReference type="EMBL" id="RDH81482.1"/>
    </source>
</evidence>
<proteinExistence type="predicted"/>
<dbReference type="PANTHER" id="PTHR38684:SF1">
    <property type="entry name" value="PROTEIN AMPE"/>
    <property type="match status" value="1"/>
</dbReference>
<feature type="transmembrane region" description="Helical" evidence="1">
    <location>
        <begin position="148"/>
        <end position="168"/>
    </location>
</feature>
<evidence type="ECO:0000256" key="1">
    <source>
        <dbReference type="SAM" id="Phobius"/>
    </source>
</evidence>
<dbReference type="UniPathway" id="UPA00148"/>
<name>A0A370D996_9GAMM</name>
<dbReference type="Proteomes" id="UP000254266">
    <property type="component" value="Unassembled WGS sequence"/>
</dbReference>
<evidence type="ECO:0008006" key="4">
    <source>
        <dbReference type="Google" id="ProtNLM"/>
    </source>
</evidence>
<evidence type="ECO:0000313" key="3">
    <source>
        <dbReference type="Proteomes" id="UP000254266"/>
    </source>
</evidence>
<dbReference type="PANTHER" id="PTHR38684">
    <property type="entry name" value="PROTEIN AMPE"/>
    <property type="match status" value="1"/>
</dbReference>
<dbReference type="EMBL" id="QFXC01000013">
    <property type="protein sequence ID" value="RDH81482.1"/>
    <property type="molecule type" value="Genomic_DNA"/>
</dbReference>
<dbReference type="GO" id="GO:0005886">
    <property type="term" value="C:plasma membrane"/>
    <property type="evidence" value="ECO:0007669"/>
    <property type="project" value="TreeGrafter"/>
</dbReference>
<dbReference type="Pfam" id="PF17113">
    <property type="entry name" value="AmpE"/>
    <property type="match status" value="1"/>
</dbReference>
<organism evidence="2 3">
    <name type="scientific">endosymbiont of Galathealinum brachiosum</name>
    <dbReference type="NCBI Taxonomy" id="2200906"/>
    <lineage>
        <taxon>Bacteria</taxon>
        <taxon>Pseudomonadati</taxon>
        <taxon>Pseudomonadota</taxon>
        <taxon>Gammaproteobacteria</taxon>
        <taxon>sulfur-oxidizing symbionts</taxon>
    </lineage>
</organism>
<feature type="transmembrane region" description="Helical" evidence="1">
    <location>
        <begin position="50"/>
        <end position="68"/>
    </location>
</feature>